<proteinExistence type="predicted"/>
<feature type="region of interest" description="Disordered" evidence="1">
    <location>
        <begin position="1"/>
        <end position="58"/>
    </location>
</feature>
<keyword evidence="2" id="KW-0472">Membrane</keyword>
<dbReference type="Proteomes" id="UP001287286">
    <property type="component" value="Unassembled WGS sequence"/>
</dbReference>
<feature type="compositionally biased region" description="Low complexity" evidence="1">
    <location>
        <begin position="1"/>
        <end position="52"/>
    </location>
</feature>
<feature type="compositionally biased region" description="Low complexity" evidence="1">
    <location>
        <begin position="199"/>
        <end position="208"/>
    </location>
</feature>
<comment type="caution">
    <text evidence="4">The sequence shown here is derived from an EMBL/GenBank/DDBJ whole genome shotgun (WGS) entry which is preliminary data.</text>
</comment>
<evidence type="ECO:0000256" key="1">
    <source>
        <dbReference type="SAM" id="MobiDB-lite"/>
    </source>
</evidence>
<name>A0A2U3EE35_PURLI</name>
<sequence length="326" mass="34254">MASSTSTSNTTTTLAAAMARTTRGAKSPAQQPSSQTSSLSSPSSQTQSQSEAEPPPPLTYEVLTSDDAKRDALQLVADSIAQQRQVASLAVIFHPACFVAVVVACTLAWRHNAARDVGTAMTACSGLVIAFLAAVRLLTSRYVNIAEAFRWRDFIAPPAPGRAEDLVLGARFGEELIGALVLRLVPPADGDEGGRQADPSSSSTPSTRSKSKSGKNKKLQQGEKGGAPHAGGGGSGGLVRAWTTKLRYRGRGIGGDLLRFAVVTTRSACDDDSAPVSFDPAHANSALPLPSMFNRPFRTRDDKARRALAHALRDCDSGDSSAFAFR</sequence>
<dbReference type="GO" id="GO:0016740">
    <property type="term" value="F:transferase activity"/>
    <property type="evidence" value="ECO:0007669"/>
    <property type="project" value="UniProtKB-KW"/>
</dbReference>
<feature type="region of interest" description="Disordered" evidence="1">
    <location>
        <begin position="190"/>
        <end position="236"/>
    </location>
</feature>
<keyword evidence="4" id="KW-0808">Transferase</keyword>
<organism evidence="4 5">
    <name type="scientific">Purpureocillium lilacinum</name>
    <name type="common">Paecilomyces lilacinus</name>
    <dbReference type="NCBI Taxonomy" id="33203"/>
    <lineage>
        <taxon>Eukaryota</taxon>
        <taxon>Fungi</taxon>
        <taxon>Dikarya</taxon>
        <taxon>Ascomycota</taxon>
        <taxon>Pezizomycotina</taxon>
        <taxon>Sordariomycetes</taxon>
        <taxon>Hypocreomycetidae</taxon>
        <taxon>Hypocreales</taxon>
        <taxon>Ophiocordycipitaceae</taxon>
        <taxon>Purpureocillium</taxon>
    </lineage>
</organism>
<evidence type="ECO:0000313" key="3">
    <source>
        <dbReference type="EMBL" id="KAK4094614.1"/>
    </source>
</evidence>
<reference evidence="3" key="3">
    <citation type="submission" date="2023-11" db="EMBL/GenBank/DDBJ databases">
        <authorList>
            <person name="Beijen E."/>
            <person name="Ohm R.A."/>
        </authorList>
    </citation>
    <scope>NUCLEOTIDE SEQUENCE</scope>
    <source>
        <strain evidence="3">CBS 150709</strain>
    </source>
</reference>
<keyword evidence="2" id="KW-0812">Transmembrane</keyword>
<reference evidence="4" key="1">
    <citation type="submission" date="2015-05" db="EMBL/GenBank/DDBJ databases">
        <authorList>
            <person name="Wang D.B."/>
            <person name="Wang M."/>
        </authorList>
    </citation>
    <scope>NUCLEOTIDE SEQUENCE</scope>
    <source>
        <strain evidence="4">36-1</strain>
    </source>
</reference>
<dbReference type="EMBL" id="LCWV01000005">
    <property type="protein sequence ID" value="PWI72742.1"/>
    <property type="molecule type" value="Genomic_DNA"/>
</dbReference>
<feature type="compositionally biased region" description="Gly residues" evidence="1">
    <location>
        <begin position="223"/>
        <end position="236"/>
    </location>
</feature>
<accession>A0A2U3EE35</accession>
<gene>
    <name evidence="4" type="ORF">PCL_09757</name>
    <name evidence="3" type="ORF">Purlil1_1219</name>
</gene>
<dbReference type="EMBL" id="JAWRVI010000003">
    <property type="protein sequence ID" value="KAK4094614.1"/>
    <property type="molecule type" value="Genomic_DNA"/>
</dbReference>
<feature type="transmembrane region" description="Helical" evidence="2">
    <location>
        <begin position="117"/>
        <end position="138"/>
    </location>
</feature>
<dbReference type="Proteomes" id="UP000245956">
    <property type="component" value="Unassembled WGS sequence"/>
</dbReference>
<dbReference type="AlphaFoldDB" id="A0A2U3EE35"/>
<evidence type="ECO:0000256" key="2">
    <source>
        <dbReference type="SAM" id="Phobius"/>
    </source>
</evidence>
<feature type="compositionally biased region" description="Basic residues" evidence="1">
    <location>
        <begin position="209"/>
        <end position="218"/>
    </location>
</feature>
<keyword evidence="2" id="KW-1133">Transmembrane helix</keyword>
<evidence type="ECO:0000313" key="5">
    <source>
        <dbReference type="Proteomes" id="UP000245956"/>
    </source>
</evidence>
<protein>
    <submittedName>
        <fullName evidence="4">Acetyltransferase, GNAT family</fullName>
    </submittedName>
</protein>
<evidence type="ECO:0000313" key="6">
    <source>
        <dbReference type="Proteomes" id="UP001287286"/>
    </source>
</evidence>
<evidence type="ECO:0000313" key="4">
    <source>
        <dbReference type="EMBL" id="PWI72742.1"/>
    </source>
</evidence>
<reference evidence="4 5" key="2">
    <citation type="journal article" date="2016" name="Front. Microbiol.">
        <title>Genome and transcriptome sequences reveal the specific parasitism of the nematophagous Purpureocillium lilacinum 36-1.</title>
        <authorList>
            <person name="Xie J."/>
            <person name="Li S."/>
            <person name="Mo C."/>
            <person name="Xiao X."/>
            <person name="Peng D."/>
            <person name="Wang G."/>
            <person name="Xiao Y."/>
        </authorList>
    </citation>
    <scope>NUCLEOTIDE SEQUENCE [LARGE SCALE GENOMIC DNA]</scope>
    <source>
        <strain evidence="4 5">36-1</strain>
    </source>
</reference>
<reference evidence="3 6" key="4">
    <citation type="journal article" date="2024" name="Microbiol. Resour. Announc.">
        <title>Genome annotations for the ascomycete fungi Trichoderma harzianum, Trichoderma aggressivum, and Purpureocillium lilacinum.</title>
        <authorList>
            <person name="Beijen E.P.W."/>
            <person name="Ohm R.A."/>
        </authorList>
    </citation>
    <scope>NUCLEOTIDE SEQUENCE [LARGE SCALE GENOMIC DNA]</scope>
    <source>
        <strain evidence="3 6">CBS 150709</strain>
    </source>
</reference>
<keyword evidence="6" id="KW-1185">Reference proteome</keyword>
<feature type="transmembrane region" description="Helical" evidence="2">
    <location>
        <begin position="89"/>
        <end position="111"/>
    </location>
</feature>